<dbReference type="RefSeq" id="WP_317083495.1">
    <property type="nucleotide sequence ID" value="NZ_CP136594.1"/>
</dbReference>
<evidence type="ECO:0000313" key="2">
    <source>
        <dbReference type="Proteomes" id="UP001302429"/>
    </source>
</evidence>
<protein>
    <submittedName>
        <fullName evidence="1">Uncharacterized protein</fullName>
    </submittedName>
</protein>
<name>A0AA97F7Y0_9SPHN</name>
<accession>A0AA97F7Y0</accession>
<evidence type="ECO:0000313" key="1">
    <source>
        <dbReference type="EMBL" id="WOE76064.1"/>
    </source>
</evidence>
<dbReference type="Proteomes" id="UP001302429">
    <property type="component" value="Chromosome"/>
</dbReference>
<proteinExistence type="predicted"/>
<dbReference type="AlphaFoldDB" id="A0AA97F7Y0"/>
<organism evidence="1 2">
    <name type="scientific">Alterisphingorhabdus coralli</name>
    <dbReference type="NCBI Taxonomy" id="3071408"/>
    <lineage>
        <taxon>Bacteria</taxon>
        <taxon>Pseudomonadati</taxon>
        <taxon>Pseudomonadota</taxon>
        <taxon>Alphaproteobacteria</taxon>
        <taxon>Sphingomonadales</taxon>
        <taxon>Sphingomonadaceae</taxon>
        <taxon>Alterisphingorhabdus (ex Yan et al. 2024)</taxon>
    </lineage>
</organism>
<dbReference type="KEGG" id="acoa:RB602_04920"/>
<gene>
    <name evidence="1" type="ORF">RB602_04920</name>
</gene>
<sequence length="89" mass="9616">MHQINSPACPLPHNARFGGGVTVTVSTSRSACDEAMNMIDLLGDAAAEQAERNANNARNKGNHIHFCHWRDVRRMVAQLQCGCVSGAIN</sequence>
<keyword evidence="2" id="KW-1185">Reference proteome</keyword>
<reference evidence="1 2" key="1">
    <citation type="submission" date="2023-10" db="EMBL/GenBank/DDBJ databases">
        <title>Complete genome sequence of a Sphingomonadaceae bacterium.</title>
        <authorList>
            <person name="Yan C."/>
        </authorList>
    </citation>
    <scope>NUCLEOTIDE SEQUENCE [LARGE SCALE GENOMIC DNA]</scope>
    <source>
        <strain evidence="1 2">SCSIO 66989</strain>
    </source>
</reference>
<dbReference type="EMBL" id="CP136594">
    <property type="protein sequence ID" value="WOE76064.1"/>
    <property type="molecule type" value="Genomic_DNA"/>
</dbReference>